<dbReference type="InterPro" id="IPR011009">
    <property type="entry name" value="Kinase-like_dom_sf"/>
</dbReference>
<evidence type="ECO:0000256" key="2">
    <source>
        <dbReference type="ARBA" id="ARBA00012409"/>
    </source>
</evidence>
<proteinExistence type="inferred from homology"/>
<evidence type="ECO:0000313" key="14">
    <source>
        <dbReference type="Proteomes" id="UP000604825"/>
    </source>
</evidence>
<keyword evidence="4" id="KW-0808">Transferase</keyword>
<dbReference type="Proteomes" id="UP000604825">
    <property type="component" value="Unassembled WGS sequence"/>
</dbReference>
<evidence type="ECO:0000259" key="12">
    <source>
        <dbReference type="PROSITE" id="PS50011"/>
    </source>
</evidence>
<evidence type="ECO:0000256" key="10">
    <source>
        <dbReference type="RuleBase" id="RU000304"/>
    </source>
</evidence>
<keyword evidence="14" id="KW-1185">Reference proteome</keyword>
<evidence type="ECO:0000256" key="6">
    <source>
        <dbReference type="ARBA" id="ARBA00022777"/>
    </source>
</evidence>
<dbReference type="GO" id="GO:0008353">
    <property type="term" value="F:RNA polymerase II CTD heptapeptide repeat kinase activity"/>
    <property type="evidence" value="ECO:0007669"/>
    <property type="project" value="UniProtKB-EC"/>
</dbReference>
<dbReference type="FunFam" id="3.30.200.20:FF:000691">
    <property type="entry name" value="Cyclin-dependent kinase G-1"/>
    <property type="match status" value="1"/>
</dbReference>
<evidence type="ECO:0000256" key="7">
    <source>
        <dbReference type="ARBA" id="ARBA00022840"/>
    </source>
</evidence>
<dbReference type="SMART" id="SM00220">
    <property type="entry name" value="S_TKc"/>
    <property type="match status" value="1"/>
</dbReference>
<dbReference type="FunFam" id="1.10.510.10:FF:000790">
    <property type="entry name" value="Cyclin-dependent kinase G-1"/>
    <property type="match status" value="1"/>
</dbReference>
<evidence type="ECO:0000256" key="11">
    <source>
        <dbReference type="SAM" id="MobiDB-lite"/>
    </source>
</evidence>
<dbReference type="Pfam" id="PF00069">
    <property type="entry name" value="Pkinase"/>
    <property type="match status" value="1"/>
</dbReference>
<protein>
    <recommendedName>
        <fullName evidence="2">[RNA-polymerase]-subunit kinase</fullName>
        <ecNumber evidence="2">2.7.11.23</ecNumber>
    </recommendedName>
</protein>
<dbReference type="Gene3D" id="3.30.200.20">
    <property type="entry name" value="Phosphorylase Kinase, domain 1"/>
    <property type="match status" value="1"/>
</dbReference>
<dbReference type="PANTHER" id="PTHR24056">
    <property type="entry name" value="CELL DIVISION PROTEIN KINASE"/>
    <property type="match status" value="1"/>
</dbReference>
<keyword evidence="3" id="KW-0597">Phosphoprotein</keyword>
<evidence type="ECO:0000256" key="8">
    <source>
        <dbReference type="ARBA" id="ARBA00049280"/>
    </source>
</evidence>
<evidence type="ECO:0000313" key="13">
    <source>
        <dbReference type="EMBL" id="CAD6206069.1"/>
    </source>
</evidence>
<dbReference type="PROSITE" id="PS00108">
    <property type="entry name" value="PROTEIN_KINASE_ST"/>
    <property type="match status" value="1"/>
</dbReference>
<reference evidence="13" key="1">
    <citation type="submission" date="2020-10" db="EMBL/GenBank/DDBJ databases">
        <authorList>
            <person name="Han B."/>
            <person name="Lu T."/>
            <person name="Zhao Q."/>
            <person name="Huang X."/>
            <person name="Zhao Y."/>
        </authorList>
    </citation>
    <scope>NUCLEOTIDE SEQUENCE</scope>
</reference>
<dbReference type="PROSITE" id="PS00107">
    <property type="entry name" value="PROTEIN_KINASE_ATP"/>
    <property type="match status" value="1"/>
</dbReference>
<accession>A0A811MEU3</accession>
<feature type="domain" description="Protein kinase" evidence="12">
    <location>
        <begin position="37"/>
        <end position="327"/>
    </location>
</feature>
<keyword evidence="10" id="KW-0723">Serine/threonine-protein kinase</keyword>
<feature type="region of interest" description="Disordered" evidence="11">
    <location>
        <begin position="6"/>
        <end position="38"/>
    </location>
</feature>
<dbReference type="GO" id="GO:0007346">
    <property type="term" value="P:regulation of mitotic cell cycle"/>
    <property type="evidence" value="ECO:0007669"/>
    <property type="project" value="TreeGrafter"/>
</dbReference>
<feature type="compositionally biased region" description="Low complexity" evidence="11">
    <location>
        <begin position="6"/>
        <end position="21"/>
    </location>
</feature>
<dbReference type="EC" id="2.7.11.23" evidence="2"/>
<dbReference type="InterPro" id="IPR008271">
    <property type="entry name" value="Ser/Thr_kinase_AS"/>
</dbReference>
<comment type="similarity">
    <text evidence="1">Belongs to the protein kinase superfamily. CMGC Ser/Thr protein kinase family. CDC2/CDKX subfamily.</text>
</comment>
<feature type="binding site" evidence="9">
    <location>
        <position position="66"/>
    </location>
    <ligand>
        <name>ATP</name>
        <dbReference type="ChEBI" id="CHEBI:30616"/>
    </ligand>
</feature>
<dbReference type="InterPro" id="IPR000719">
    <property type="entry name" value="Prot_kinase_dom"/>
</dbReference>
<dbReference type="GO" id="GO:0005524">
    <property type="term" value="F:ATP binding"/>
    <property type="evidence" value="ECO:0007669"/>
    <property type="project" value="UniProtKB-UniRule"/>
</dbReference>
<dbReference type="Gene3D" id="1.10.510.10">
    <property type="entry name" value="Transferase(Phosphotransferase) domain 1"/>
    <property type="match status" value="1"/>
</dbReference>
<dbReference type="GO" id="GO:0005634">
    <property type="term" value="C:nucleus"/>
    <property type="evidence" value="ECO:0007669"/>
    <property type="project" value="TreeGrafter"/>
</dbReference>
<evidence type="ECO:0000256" key="3">
    <source>
        <dbReference type="ARBA" id="ARBA00022553"/>
    </source>
</evidence>
<organism evidence="13 14">
    <name type="scientific">Miscanthus lutarioriparius</name>
    <dbReference type="NCBI Taxonomy" id="422564"/>
    <lineage>
        <taxon>Eukaryota</taxon>
        <taxon>Viridiplantae</taxon>
        <taxon>Streptophyta</taxon>
        <taxon>Embryophyta</taxon>
        <taxon>Tracheophyta</taxon>
        <taxon>Spermatophyta</taxon>
        <taxon>Magnoliopsida</taxon>
        <taxon>Liliopsida</taxon>
        <taxon>Poales</taxon>
        <taxon>Poaceae</taxon>
        <taxon>PACMAD clade</taxon>
        <taxon>Panicoideae</taxon>
        <taxon>Andropogonodae</taxon>
        <taxon>Andropogoneae</taxon>
        <taxon>Saccharinae</taxon>
        <taxon>Miscanthus</taxon>
    </lineage>
</organism>
<evidence type="ECO:0000256" key="4">
    <source>
        <dbReference type="ARBA" id="ARBA00022679"/>
    </source>
</evidence>
<gene>
    <name evidence="13" type="ORF">NCGR_LOCUS3811</name>
</gene>
<dbReference type="InterPro" id="IPR017441">
    <property type="entry name" value="Protein_kinase_ATP_BS"/>
</dbReference>
<dbReference type="OrthoDB" id="612047at2759"/>
<dbReference type="AlphaFoldDB" id="A0A811MEU3"/>
<evidence type="ECO:0000256" key="5">
    <source>
        <dbReference type="ARBA" id="ARBA00022741"/>
    </source>
</evidence>
<name>A0A811MEU3_9POAL</name>
<keyword evidence="5 9" id="KW-0547">Nucleotide-binding</keyword>
<sequence length="359" mass="39262">MAACVEAAAPAAAVRDPGAARPTRKRTRVAMGSTDDYEETGRIGTGAFGSVHKARHRGTGRTVAIKRLAAAHGSQAALLREASLLEASGRDNPYVVGFHGLARSPATMDLCLVMECVGASLSDLLHQRRCGGMPPLPEATVRGVMWQLLTGAKKMHDAHVVHRDIKPDNILVAEDRSTVKICDFGLAMYMAEPPPYENAGSLWYMAPEVLLGKPDYDALVDTWSLGCVMAELIDGSPLFMASNEADQLDVIFNVLGAPDETTWPWLSSTPFATQMMPELKMKRRNLLRQEFPMKKLSMQGFRVLSGLLTCNPDKRLTAAAALKHPWFAKMNNAPELHLPKKEQVPSTLPKIKRLRVVCP</sequence>
<evidence type="ECO:0000256" key="1">
    <source>
        <dbReference type="ARBA" id="ARBA00006485"/>
    </source>
</evidence>
<comment type="catalytic activity">
    <reaction evidence="8">
        <text>[DNA-directed RNA polymerase] + ATP = phospho-[DNA-directed RNA polymerase] + ADP + H(+)</text>
        <dbReference type="Rhea" id="RHEA:10216"/>
        <dbReference type="Rhea" id="RHEA-COMP:11321"/>
        <dbReference type="Rhea" id="RHEA-COMP:11322"/>
        <dbReference type="ChEBI" id="CHEBI:15378"/>
        <dbReference type="ChEBI" id="CHEBI:30616"/>
        <dbReference type="ChEBI" id="CHEBI:43176"/>
        <dbReference type="ChEBI" id="CHEBI:68546"/>
        <dbReference type="ChEBI" id="CHEBI:456216"/>
        <dbReference type="EC" id="2.7.11.23"/>
    </reaction>
</comment>
<dbReference type="InterPro" id="IPR050108">
    <property type="entry name" value="CDK"/>
</dbReference>
<keyword evidence="6" id="KW-0418">Kinase</keyword>
<keyword evidence="7 9" id="KW-0067">ATP-binding</keyword>
<comment type="caution">
    <text evidence="13">The sequence shown here is derived from an EMBL/GenBank/DDBJ whole genome shotgun (WGS) entry which is preliminary data.</text>
</comment>
<dbReference type="SUPFAM" id="SSF56112">
    <property type="entry name" value="Protein kinase-like (PK-like)"/>
    <property type="match status" value="1"/>
</dbReference>
<dbReference type="PANTHER" id="PTHR24056:SF568">
    <property type="entry name" value="PROTEIN KINASE DOMAIN-CONTAINING PROTEIN"/>
    <property type="match status" value="1"/>
</dbReference>
<evidence type="ECO:0000256" key="9">
    <source>
        <dbReference type="PROSITE-ProRule" id="PRU10141"/>
    </source>
</evidence>
<dbReference type="PROSITE" id="PS50011">
    <property type="entry name" value="PROTEIN_KINASE_DOM"/>
    <property type="match status" value="1"/>
</dbReference>
<dbReference type="EMBL" id="CAJGYO010000001">
    <property type="protein sequence ID" value="CAD6206069.1"/>
    <property type="molecule type" value="Genomic_DNA"/>
</dbReference>